<dbReference type="RefSeq" id="WP_006965575.1">
    <property type="nucleotide sequence ID" value="NZ_APJX01000003.1"/>
</dbReference>
<comment type="caution">
    <text evidence="1">The sequence shown here is derived from an EMBL/GenBank/DDBJ whole genome shotgun (WGS) entry which is preliminary data.</text>
</comment>
<dbReference type="OrthoDB" id="5423019at2"/>
<proteinExistence type="predicted"/>
<gene>
    <name evidence="1" type="ORF">Dpo_3c03680</name>
</gene>
<organism evidence="1 2">
    <name type="scientific">Desulfotignum phosphitoxidans DSM 13687</name>
    <dbReference type="NCBI Taxonomy" id="1286635"/>
    <lineage>
        <taxon>Bacteria</taxon>
        <taxon>Pseudomonadati</taxon>
        <taxon>Thermodesulfobacteriota</taxon>
        <taxon>Desulfobacteria</taxon>
        <taxon>Desulfobacterales</taxon>
        <taxon>Desulfobacteraceae</taxon>
        <taxon>Desulfotignum</taxon>
    </lineage>
</organism>
<evidence type="ECO:0000313" key="1">
    <source>
        <dbReference type="EMBL" id="EMS80224.1"/>
    </source>
</evidence>
<keyword evidence="2" id="KW-1185">Reference proteome</keyword>
<evidence type="ECO:0000313" key="2">
    <source>
        <dbReference type="Proteomes" id="UP000014216"/>
    </source>
</evidence>
<dbReference type="AlphaFoldDB" id="S0G412"/>
<protein>
    <submittedName>
        <fullName evidence="1">Uncharacterized protein</fullName>
    </submittedName>
</protein>
<dbReference type="EMBL" id="APJX01000003">
    <property type="protein sequence ID" value="EMS80224.1"/>
    <property type="molecule type" value="Genomic_DNA"/>
</dbReference>
<name>S0G412_9BACT</name>
<sequence length="340" mass="38807">MLSEMEFSQWLNQPQHFGQIKKMAAGIQKRLVVANLRLPGTDAGSDPQAALEEITQELAAFLIETPGLQPMLVHDANAATTTVIRYFLNHARNMIRSSAHSQDVYKDNWRAFRRHVLAVLGDADEFVKFSAPRDMAFGRSDTARPVLIPPEKTAEIPFPPDVPAHFERMNQKKHILNLAVHFWGHCAEIAGTRHVRMNLNDFISWIAMYVPLQVTREIPDETDATIPRISTPGPDPEKKSCVEAWVNNFYNRLDARQKQIFYYYECLGYTGKQVAKRMGRKSHLTYQRDLIREDLKAFLCPLEWVSPSPEKGHAPGDPDAFHFFMETLCATLGQNLEKTF</sequence>
<accession>S0G412</accession>
<dbReference type="Proteomes" id="UP000014216">
    <property type="component" value="Unassembled WGS sequence"/>
</dbReference>
<reference evidence="1 2" key="1">
    <citation type="journal article" date="2013" name="Genome Announc.">
        <title>Draft Genome Sequence of Desulfotignum phosphitoxidans DSM 13687 Strain FiPS-3.</title>
        <authorList>
            <person name="Poehlein A."/>
            <person name="Daniel R."/>
            <person name="Simeonova D.D."/>
        </authorList>
    </citation>
    <scope>NUCLEOTIDE SEQUENCE [LARGE SCALE GENOMIC DNA]</scope>
    <source>
        <strain evidence="1 2">DSM 13687</strain>
    </source>
</reference>